<evidence type="ECO:0008006" key="4">
    <source>
        <dbReference type="Google" id="ProtNLM"/>
    </source>
</evidence>
<evidence type="ECO:0000256" key="1">
    <source>
        <dbReference type="SAM" id="Phobius"/>
    </source>
</evidence>
<keyword evidence="1" id="KW-0812">Transmembrane</keyword>
<keyword evidence="1" id="KW-0472">Membrane</keyword>
<name>A0ABY4F4N2_9BACT</name>
<dbReference type="Proteomes" id="UP000831785">
    <property type="component" value="Chromosome"/>
</dbReference>
<dbReference type="RefSeq" id="WP_244714811.1">
    <property type="nucleotide sequence ID" value="NZ_CP095049.1"/>
</dbReference>
<keyword evidence="1" id="KW-1133">Transmembrane helix</keyword>
<accession>A0ABY4F4N2</accession>
<reference evidence="2 3" key="1">
    <citation type="submission" date="2022-04" db="EMBL/GenBank/DDBJ databases">
        <title>Hymenobacter sp. isolated from the air.</title>
        <authorList>
            <person name="Won M."/>
            <person name="Lee C.-M."/>
            <person name="Woen H.-Y."/>
            <person name="Kwon S.-W."/>
        </authorList>
    </citation>
    <scope>NUCLEOTIDE SEQUENCE [LARGE SCALE GENOMIC DNA]</scope>
    <source>
        <strain evidence="3">5116 S-27</strain>
    </source>
</reference>
<protein>
    <recommendedName>
        <fullName evidence="4">Apolipoprotein N-acyltransferase</fullName>
    </recommendedName>
</protein>
<evidence type="ECO:0000313" key="3">
    <source>
        <dbReference type="Proteomes" id="UP000831785"/>
    </source>
</evidence>
<proteinExistence type="predicted"/>
<gene>
    <name evidence="2" type="ORF">MUN80_17805</name>
</gene>
<organism evidence="2 3">
    <name type="scientific">Hymenobacter cellulosivorans</name>
    <dbReference type="NCBI Taxonomy" id="2932249"/>
    <lineage>
        <taxon>Bacteria</taxon>
        <taxon>Pseudomonadati</taxon>
        <taxon>Bacteroidota</taxon>
        <taxon>Cytophagia</taxon>
        <taxon>Cytophagales</taxon>
        <taxon>Hymenobacteraceae</taxon>
        <taxon>Hymenobacter</taxon>
    </lineage>
</organism>
<feature type="transmembrane region" description="Helical" evidence="1">
    <location>
        <begin position="50"/>
        <end position="67"/>
    </location>
</feature>
<dbReference type="EMBL" id="CP095049">
    <property type="protein sequence ID" value="UOQ51606.1"/>
    <property type="molecule type" value="Genomic_DNA"/>
</dbReference>
<keyword evidence="3" id="KW-1185">Reference proteome</keyword>
<sequence length="71" mass="8012">MLGAFTRTYLHLHLPLETALGMPFSFFFGPLLLLLCGGVLLAIGPKWFRAVGALYLVAGMWWFWVAFTTDF</sequence>
<evidence type="ECO:0000313" key="2">
    <source>
        <dbReference type="EMBL" id="UOQ51606.1"/>
    </source>
</evidence>
<feature type="transmembrane region" description="Helical" evidence="1">
    <location>
        <begin position="20"/>
        <end position="43"/>
    </location>
</feature>